<comment type="caution">
    <text evidence="1">The sequence shown here is derived from an EMBL/GenBank/DDBJ whole genome shotgun (WGS) entry which is preliminary data.</text>
</comment>
<dbReference type="Proteomes" id="UP000789901">
    <property type="component" value="Unassembled WGS sequence"/>
</dbReference>
<accession>A0ABN7W7F6</accession>
<name>A0ABN7W7F6_GIGMA</name>
<organism evidence="1 2">
    <name type="scientific">Gigaspora margarita</name>
    <dbReference type="NCBI Taxonomy" id="4874"/>
    <lineage>
        <taxon>Eukaryota</taxon>
        <taxon>Fungi</taxon>
        <taxon>Fungi incertae sedis</taxon>
        <taxon>Mucoromycota</taxon>
        <taxon>Glomeromycotina</taxon>
        <taxon>Glomeromycetes</taxon>
        <taxon>Diversisporales</taxon>
        <taxon>Gigasporaceae</taxon>
        <taxon>Gigaspora</taxon>
    </lineage>
</organism>
<proteinExistence type="predicted"/>
<gene>
    <name evidence="1" type="ORF">GMARGA_LOCUS27519</name>
</gene>
<evidence type="ECO:0000313" key="1">
    <source>
        <dbReference type="EMBL" id="CAG8820243.1"/>
    </source>
</evidence>
<keyword evidence="2" id="KW-1185">Reference proteome</keyword>
<sequence length="299" mass="34261">NEIPEHIDEHYCLHIVKNAKLFAHTFVFHSVIISQDDKAKVPLGIPAIRKMFKILQTAHEPVEIPDHNFSKGSIQKLIPSVYLTIDMENLNNLLHNGQLSIFIHPQWFNNTSSLTHMVDLMLMMKNPALDNKLILENEFKPILVLFINGGPDENPSMSTFSEKLASIVLPINYFGSYLNSSSIINNTELANKNFCYTSEKLCDLWKRDHIYDHKVFVEYIDQKIDPFSKTKCKDFNCCSVWGAEEVAALLAKNKRFLLPAAKGRDGYYLSPIHILQYMNKLKIPGFDQYCSSISSKLYS</sequence>
<dbReference type="EMBL" id="CAJVQB010033768">
    <property type="protein sequence ID" value="CAG8820243.1"/>
    <property type="molecule type" value="Genomic_DNA"/>
</dbReference>
<evidence type="ECO:0000313" key="2">
    <source>
        <dbReference type="Proteomes" id="UP000789901"/>
    </source>
</evidence>
<feature type="non-terminal residue" evidence="1">
    <location>
        <position position="1"/>
    </location>
</feature>
<reference evidence="1 2" key="1">
    <citation type="submission" date="2021-06" db="EMBL/GenBank/DDBJ databases">
        <authorList>
            <person name="Kallberg Y."/>
            <person name="Tangrot J."/>
            <person name="Rosling A."/>
        </authorList>
    </citation>
    <scope>NUCLEOTIDE SEQUENCE [LARGE SCALE GENOMIC DNA]</scope>
    <source>
        <strain evidence="1 2">120-4 pot B 10/14</strain>
    </source>
</reference>
<dbReference type="PANTHER" id="PTHR46954">
    <property type="entry name" value="C2H2-TYPE DOMAIN-CONTAINING PROTEIN"/>
    <property type="match status" value="1"/>
</dbReference>
<protein>
    <submittedName>
        <fullName evidence="1">28084_t:CDS:1</fullName>
    </submittedName>
</protein>
<dbReference type="PANTHER" id="PTHR46954:SF1">
    <property type="entry name" value="C2H2-TYPE DOMAIN-CONTAINING PROTEIN"/>
    <property type="match status" value="1"/>
</dbReference>